<evidence type="ECO:0000313" key="3">
    <source>
        <dbReference type="EMBL" id="XDI36892.1"/>
    </source>
</evidence>
<feature type="domain" description="Alpha/beta hydrolase fold-5" evidence="2">
    <location>
        <begin position="66"/>
        <end position="227"/>
    </location>
</feature>
<keyword evidence="1" id="KW-0472">Membrane</keyword>
<protein>
    <submittedName>
        <fullName evidence="3">Alpha/beta hydrolase</fullName>
    </submittedName>
</protein>
<feature type="transmembrane region" description="Helical" evidence="1">
    <location>
        <begin position="7"/>
        <end position="26"/>
    </location>
</feature>
<name>A0AB39BSM5_9BACI</name>
<proteinExistence type="predicted"/>
<gene>
    <name evidence="3" type="ORF">AB3N04_19805</name>
</gene>
<reference evidence="3" key="1">
    <citation type="submission" date="2024-07" db="EMBL/GenBank/DDBJ databases">
        <title>Identification and characteristics of an arsenic-resistant bacterial isolate, which belongs to a novel species.</title>
        <authorList>
            <person name="Juszczyk A."/>
            <person name="Kowalczyk A."/>
            <person name="Was K."/>
            <person name="Kosowicz W."/>
            <person name="Budzyn A."/>
            <person name="Latowski D."/>
        </authorList>
    </citation>
    <scope>NUCLEOTIDE SEQUENCE</scope>
    <source>
        <strain evidence="3">As8PL</strain>
    </source>
</reference>
<keyword evidence="1" id="KW-0812">Transmembrane</keyword>
<dbReference type="Gene3D" id="3.40.50.1820">
    <property type="entry name" value="alpha/beta hydrolase"/>
    <property type="match status" value="1"/>
</dbReference>
<dbReference type="InterPro" id="IPR029059">
    <property type="entry name" value="AB_hydrolase_5"/>
</dbReference>
<evidence type="ECO:0000256" key="1">
    <source>
        <dbReference type="SAM" id="Phobius"/>
    </source>
</evidence>
<dbReference type="EMBL" id="CP162551">
    <property type="protein sequence ID" value="XDI36892.1"/>
    <property type="molecule type" value="Genomic_DNA"/>
</dbReference>
<keyword evidence="3" id="KW-0378">Hydrolase</keyword>
<sequence length="247" mass="27020">MSFRKHWWKWLIGLIILLASILYWYLQPYQASNEANEKLISTEQVMIEDTLSWISFSPTDSISSTLIFYPGGLVEPESYAPLTHSLAEQNIRSYIVKMPVNLAVLGGNRASNVLNEIGDEPVFIGGHSLGGVMASRFAADNEDIVDGVFFLASYPDEKGSLADSALPSLSITASNDEVLNQEAYTNAQSFWADDHKKTIIDGGNHAQFGSYGEQAGDGVATISTADQIAETSTSLLKWIDEIMGEKS</sequence>
<dbReference type="RefSeq" id="WP_368504272.1">
    <property type="nucleotide sequence ID" value="NZ_CP162551.1"/>
</dbReference>
<dbReference type="InterPro" id="IPR029058">
    <property type="entry name" value="AB_hydrolase_fold"/>
</dbReference>
<organism evidence="3">
    <name type="scientific">Alkalihalophilus sp. As8PL</name>
    <dbReference type="NCBI Taxonomy" id="3237103"/>
    <lineage>
        <taxon>Bacteria</taxon>
        <taxon>Bacillati</taxon>
        <taxon>Bacillota</taxon>
        <taxon>Bacilli</taxon>
        <taxon>Bacillales</taxon>
        <taxon>Bacillaceae</taxon>
        <taxon>Alkalihalophilus</taxon>
    </lineage>
</organism>
<dbReference type="GO" id="GO:0016787">
    <property type="term" value="F:hydrolase activity"/>
    <property type="evidence" value="ECO:0007669"/>
    <property type="project" value="UniProtKB-KW"/>
</dbReference>
<evidence type="ECO:0000259" key="2">
    <source>
        <dbReference type="Pfam" id="PF12695"/>
    </source>
</evidence>
<dbReference type="AlphaFoldDB" id="A0AB39BSM5"/>
<accession>A0AB39BSM5</accession>
<dbReference type="Pfam" id="PF12695">
    <property type="entry name" value="Abhydrolase_5"/>
    <property type="match status" value="1"/>
</dbReference>
<dbReference type="SUPFAM" id="SSF53474">
    <property type="entry name" value="alpha/beta-Hydrolases"/>
    <property type="match status" value="1"/>
</dbReference>
<keyword evidence="1" id="KW-1133">Transmembrane helix</keyword>